<evidence type="ECO:0000256" key="1">
    <source>
        <dbReference type="ARBA" id="ARBA00023015"/>
    </source>
</evidence>
<dbReference type="RefSeq" id="WP_023560462.1">
    <property type="nucleotide sequence ID" value="NC_022657.1"/>
</dbReference>
<dbReference type="SUPFAM" id="SSF46689">
    <property type="entry name" value="Homeodomain-like"/>
    <property type="match status" value="2"/>
</dbReference>
<evidence type="ECO:0000256" key="3">
    <source>
        <dbReference type="ARBA" id="ARBA00023163"/>
    </source>
</evidence>
<feature type="domain" description="HTH araC/xylS-type" evidence="5">
    <location>
        <begin position="81"/>
        <end position="179"/>
    </location>
</feature>
<evidence type="ECO:0000313" key="7">
    <source>
        <dbReference type="Proteomes" id="UP000017746"/>
    </source>
</evidence>
<accession>U5W828</accession>
<dbReference type="PRINTS" id="PR00032">
    <property type="entry name" value="HTHARAC"/>
</dbReference>
<dbReference type="eggNOG" id="COG4977">
    <property type="taxonomic scope" value="Bacteria"/>
</dbReference>
<evidence type="ECO:0000259" key="5">
    <source>
        <dbReference type="PROSITE" id="PS01124"/>
    </source>
</evidence>
<dbReference type="EMBL" id="CP006272">
    <property type="protein sequence ID" value="AGZ44125.1"/>
    <property type="molecule type" value="Genomic_DNA"/>
</dbReference>
<dbReference type="AlphaFoldDB" id="U5W828"/>
<keyword evidence="1" id="KW-0805">Transcription regulation</keyword>
<keyword evidence="7" id="KW-1185">Reference proteome</keyword>
<evidence type="ECO:0000256" key="2">
    <source>
        <dbReference type="ARBA" id="ARBA00023125"/>
    </source>
</evidence>
<dbReference type="SMART" id="SM00342">
    <property type="entry name" value="HTH_ARAC"/>
    <property type="match status" value="1"/>
</dbReference>
<dbReference type="Pfam" id="PF12833">
    <property type="entry name" value="HTH_18"/>
    <property type="match status" value="1"/>
</dbReference>
<dbReference type="GO" id="GO:0043565">
    <property type="term" value="F:sequence-specific DNA binding"/>
    <property type="evidence" value="ECO:0007669"/>
    <property type="project" value="InterPro"/>
</dbReference>
<evidence type="ECO:0000256" key="4">
    <source>
        <dbReference type="SAM" id="MobiDB-lite"/>
    </source>
</evidence>
<dbReference type="PROSITE" id="PS01124">
    <property type="entry name" value="HTH_ARAC_FAMILY_2"/>
    <property type="match status" value="1"/>
</dbReference>
<gene>
    <name evidence="6" type="ORF">AFR_29320</name>
</gene>
<dbReference type="KEGG" id="afs:AFR_29320"/>
<keyword evidence="2" id="KW-0238">DNA-binding</keyword>
<dbReference type="InterPro" id="IPR009057">
    <property type="entry name" value="Homeodomain-like_sf"/>
</dbReference>
<dbReference type="PATRIC" id="fig|1246995.3.peg.5941"/>
<dbReference type="Proteomes" id="UP000017746">
    <property type="component" value="Chromosome"/>
</dbReference>
<dbReference type="InterPro" id="IPR020449">
    <property type="entry name" value="Tscrpt_reg_AraC-type_HTH"/>
</dbReference>
<proteinExistence type="predicted"/>
<reference evidence="6 7" key="1">
    <citation type="journal article" date="2014" name="J. Biotechnol.">
        <title>Complete genome sequence of the actinobacterium Actinoplanes friuliensis HAG 010964, producer of the lipopeptide antibiotic friulimycin.</title>
        <authorList>
            <person name="Ruckert C."/>
            <person name="Szczepanowski R."/>
            <person name="Albersmeier A."/>
            <person name="Goesmann A."/>
            <person name="Fischer N."/>
            <person name="Steinkamper A."/>
            <person name="Puhler A."/>
            <person name="Biener R."/>
            <person name="Schwartz D."/>
            <person name="Kalinowski J."/>
        </authorList>
    </citation>
    <scope>NUCLEOTIDE SEQUENCE [LARGE SCALE GENOMIC DNA]</scope>
    <source>
        <strain evidence="6 7">DSM 7358</strain>
    </source>
</reference>
<evidence type="ECO:0000313" key="6">
    <source>
        <dbReference type="EMBL" id="AGZ44125.1"/>
    </source>
</evidence>
<protein>
    <submittedName>
        <fullName evidence="6">AraC family transcriptional regulator</fullName>
    </submittedName>
</protein>
<dbReference type="STRING" id="1246995.AFR_29320"/>
<dbReference type="InterPro" id="IPR050204">
    <property type="entry name" value="AraC_XylS_family_regulators"/>
</dbReference>
<keyword evidence="3" id="KW-0804">Transcription</keyword>
<organism evidence="6 7">
    <name type="scientific">Actinoplanes friuliensis DSM 7358</name>
    <dbReference type="NCBI Taxonomy" id="1246995"/>
    <lineage>
        <taxon>Bacteria</taxon>
        <taxon>Bacillati</taxon>
        <taxon>Actinomycetota</taxon>
        <taxon>Actinomycetes</taxon>
        <taxon>Micromonosporales</taxon>
        <taxon>Micromonosporaceae</taxon>
        <taxon>Actinoplanes</taxon>
    </lineage>
</organism>
<name>U5W828_9ACTN</name>
<feature type="region of interest" description="Disordered" evidence="4">
    <location>
        <begin position="1"/>
        <end position="27"/>
    </location>
</feature>
<dbReference type="HOGENOM" id="CLU_000445_81_5_11"/>
<dbReference type="Gene3D" id="1.10.10.60">
    <property type="entry name" value="Homeodomain-like"/>
    <property type="match status" value="2"/>
</dbReference>
<dbReference type="GO" id="GO:0003700">
    <property type="term" value="F:DNA-binding transcription factor activity"/>
    <property type="evidence" value="ECO:0007669"/>
    <property type="project" value="InterPro"/>
</dbReference>
<dbReference type="InterPro" id="IPR018060">
    <property type="entry name" value="HTH_AraC"/>
</dbReference>
<dbReference type="OrthoDB" id="4549023at2"/>
<dbReference type="PANTHER" id="PTHR46796">
    <property type="entry name" value="HTH-TYPE TRANSCRIPTIONAL ACTIVATOR RHAS-RELATED"/>
    <property type="match status" value="1"/>
</dbReference>
<sequence length="182" mass="19821">MTATDPAGRAPELHLEKTTGSPPPPDEHVLRVMVARLQHLAASTQAGDLSATTAAGLLAVHVLTCHGTAPPPPPRHDVRVQRVIELLHANVHTALKLADIAAVAGLSRFHLLRLFQQQTGETPARFHLRLRIELGQGLLRTTRVSITEIAGLCGFVDPSHFSKTFRRHTGMSPSRYRAALRQ</sequence>